<dbReference type="PANTHER" id="PTHR43353:SF5">
    <property type="entry name" value="SUCCINATE-SEMIALDEHYDE DEHYDROGENASE, MITOCHONDRIAL"/>
    <property type="match status" value="1"/>
</dbReference>
<reference evidence="5" key="2">
    <citation type="submission" date="2014-09" db="EMBL/GenBank/DDBJ databases">
        <authorList>
            <consortium name="NBRP consortium"/>
            <person name="Sawabe T."/>
            <person name="Meirelles P."/>
            <person name="Nakanishi M."/>
            <person name="Sayaka M."/>
            <person name="Hattori M."/>
            <person name="Ohkuma M."/>
        </authorList>
    </citation>
    <scope>NUCLEOTIDE SEQUENCE [LARGE SCALE GENOMIC DNA]</scope>
    <source>
        <strain evidence="5">JCM 19239</strain>
    </source>
</reference>
<keyword evidence="2 4" id="KW-0560">Oxidoreductase</keyword>
<name>A0ABQ0JQD4_9VIBR</name>
<dbReference type="InterPro" id="IPR016163">
    <property type="entry name" value="Ald_DH_C"/>
</dbReference>
<dbReference type="Proteomes" id="UP000029223">
    <property type="component" value="Unassembled WGS sequence"/>
</dbReference>
<dbReference type="InterPro" id="IPR016162">
    <property type="entry name" value="Ald_DH_N"/>
</dbReference>
<evidence type="ECO:0000256" key="2">
    <source>
        <dbReference type="ARBA" id="ARBA00023002"/>
    </source>
</evidence>
<proteinExistence type="inferred from homology"/>
<comment type="caution">
    <text evidence="4">The sequence shown here is derived from an EMBL/GenBank/DDBJ whole genome shotgun (WGS) entry which is preliminary data.</text>
</comment>
<dbReference type="PANTHER" id="PTHR43353">
    <property type="entry name" value="SUCCINATE-SEMIALDEHYDE DEHYDROGENASE, MITOCHONDRIAL"/>
    <property type="match status" value="1"/>
</dbReference>
<dbReference type="EMBL" id="BBMS01000121">
    <property type="protein sequence ID" value="GAL30964.1"/>
    <property type="molecule type" value="Genomic_DNA"/>
</dbReference>
<comment type="similarity">
    <text evidence="1">Belongs to the aldehyde dehydrogenase family.</text>
</comment>
<dbReference type="SUPFAM" id="SSF53720">
    <property type="entry name" value="ALDH-like"/>
    <property type="match status" value="1"/>
</dbReference>
<sequence length="238" mass="26013">MNVIAGDDNEIGNHLSSSTIPAMLTLIGSIATGVKIMQAGATSIKRYSMELGGNTPFIVYKDADLDLAADIVTALKFGNSGQICVAPNRVFVDTAVKDDFVQKVLERTDQVKVGFDKNADITMGPVIDKGSRARIHELVDNAIQSGATLLRGGEFDSKLTGSFYPPTVICDVTKEMTIYQEEIFGPVISIIDFDCEHSVVEEANRTDTGLAPMSLRQMRRRHNARQKHWSSVRCKSMA</sequence>
<accession>A0ABQ0JQD4</accession>
<evidence type="ECO:0000259" key="3">
    <source>
        <dbReference type="Pfam" id="PF00171"/>
    </source>
</evidence>
<reference evidence="5" key="1">
    <citation type="submission" date="2014-09" db="EMBL/GenBank/DDBJ databases">
        <title>Vibrio variabilis JCM 19239. (C206) whole genome shotgun sequence.</title>
        <authorList>
            <person name="Sawabe T."/>
            <person name="Meirelles P."/>
            <person name="Nakanishi M."/>
            <person name="Sayaka M."/>
            <person name="Hattori M."/>
            <person name="Ohkuma M."/>
        </authorList>
    </citation>
    <scope>NUCLEOTIDE SEQUENCE [LARGE SCALE GENOMIC DNA]</scope>
    <source>
        <strain evidence="5">JCM 19239</strain>
    </source>
</reference>
<organism evidence="4 5">
    <name type="scientific">Vibrio variabilis</name>
    <dbReference type="NCBI Taxonomy" id="990271"/>
    <lineage>
        <taxon>Bacteria</taxon>
        <taxon>Pseudomonadati</taxon>
        <taxon>Pseudomonadota</taxon>
        <taxon>Gammaproteobacteria</taxon>
        <taxon>Vibrionales</taxon>
        <taxon>Vibrionaceae</taxon>
        <taxon>Vibrio</taxon>
    </lineage>
</organism>
<dbReference type="GO" id="GO:0004029">
    <property type="term" value="F:aldehyde dehydrogenase (NAD+) activity"/>
    <property type="evidence" value="ECO:0007669"/>
    <property type="project" value="UniProtKB-EC"/>
</dbReference>
<protein>
    <submittedName>
        <fullName evidence="4">Aldehyde dehydrogenase</fullName>
        <ecNumber evidence="4">1.2.1.3</ecNumber>
    </submittedName>
</protein>
<dbReference type="InterPro" id="IPR050740">
    <property type="entry name" value="Aldehyde_DH_Superfamily"/>
</dbReference>
<dbReference type="InterPro" id="IPR016161">
    <property type="entry name" value="Ald_DH/histidinol_DH"/>
</dbReference>
<dbReference type="Gene3D" id="3.40.605.10">
    <property type="entry name" value="Aldehyde Dehydrogenase, Chain A, domain 1"/>
    <property type="match status" value="1"/>
</dbReference>
<dbReference type="Pfam" id="PF00171">
    <property type="entry name" value="Aldedh"/>
    <property type="match status" value="1"/>
</dbReference>
<gene>
    <name evidence="4" type="ORF">JCM19239_6595</name>
</gene>
<dbReference type="InterPro" id="IPR016160">
    <property type="entry name" value="Ald_DH_CS_CYS"/>
</dbReference>
<evidence type="ECO:0000313" key="4">
    <source>
        <dbReference type="EMBL" id="GAL30964.1"/>
    </source>
</evidence>
<dbReference type="EC" id="1.2.1.3" evidence="4"/>
<evidence type="ECO:0000313" key="5">
    <source>
        <dbReference type="Proteomes" id="UP000029223"/>
    </source>
</evidence>
<keyword evidence="5" id="KW-1185">Reference proteome</keyword>
<feature type="domain" description="Aldehyde dehydrogenase" evidence="3">
    <location>
        <begin position="1"/>
        <end position="211"/>
    </location>
</feature>
<dbReference type="PROSITE" id="PS00070">
    <property type="entry name" value="ALDEHYDE_DEHYDR_CYS"/>
    <property type="match status" value="1"/>
</dbReference>
<dbReference type="Gene3D" id="3.40.309.10">
    <property type="entry name" value="Aldehyde Dehydrogenase, Chain A, domain 2"/>
    <property type="match status" value="1"/>
</dbReference>
<evidence type="ECO:0000256" key="1">
    <source>
        <dbReference type="ARBA" id="ARBA00009986"/>
    </source>
</evidence>
<dbReference type="InterPro" id="IPR015590">
    <property type="entry name" value="Aldehyde_DH_dom"/>
</dbReference>